<sequence length="107" mass="11064">MHSNSNDTRRTLSGATWAGVLVGGAIALLVTLGAHVPVMSALKTSAHLLSIRLERATGCDQYGGGMGAAGQGAQATIEAYIHVCIDAPGSAARGSYLFMLDLEKVRH</sequence>
<reference evidence="2" key="1">
    <citation type="submission" date="2016-09" db="EMBL/GenBank/DDBJ databases">
        <authorList>
            <person name="Lysoe E."/>
        </authorList>
    </citation>
    <scope>NUCLEOTIDE SEQUENCE [LARGE SCALE GENOMIC DNA]</scope>
    <source>
        <strain evidence="2">LJ96T</strain>
    </source>
</reference>
<proteinExistence type="predicted"/>
<dbReference type="RefSeq" id="WP_046967119.1">
    <property type="nucleotide sequence ID" value="NZ_CP017480.1"/>
</dbReference>
<dbReference type="AlphaFoldDB" id="A0A0G9HCY6"/>
<keyword evidence="2" id="KW-1185">Reference proteome</keyword>
<evidence type="ECO:0000313" key="1">
    <source>
        <dbReference type="EMBL" id="APG05067.1"/>
    </source>
</evidence>
<dbReference type="Proteomes" id="UP000182987">
    <property type="component" value="Chromosome"/>
</dbReference>
<dbReference type="EMBL" id="CP017480">
    <property type="protein sequence ID" value="APG05067.1"/>
    <property type="molecule type" value="Genomic_DNA"/>
</dbReference>
<organism evidence="1 2">
    <name type="scientific">Luteibacter rhizovicinus DSM 16549</name>
    <dbReference type="NCBI Taxonomy" id="1440763"/>
    <lineage>
        <taxon>Bacteria</taxon>
        <taxon>Pseudomonadati</taxon>
        <taxon>Pseudomonadota</taxon>
        <taxon>Gammaproteobacteria</taxon>
        <taxon>Lysobacterales</taxon>
        <taxon>Rhodanobacteraceae</taxon>
        <taxon>Luteibacter</taxon>
    </lineage>
</organism>
<accession>A0A0G9HCY6</accession>
<protein>
    <submittedName>
        <fullName evidence="1">Uncharacterized protein</fullName>
    </submittedName>
</protein>
<gene>
    <name evidence="1" type="ORF">BJI69_14960</name>
</gene>
<dbReference type="KEGG" id="lrz:BJI69_14960"/>
<name>A0A0G9HCY6_9GAMM</name>
<evidence type="ECO:0000313" key="2">
    <source>
        <dbReference type="Proteomes" id="UP000182987"/>
    </source>
</evidence>
<dbReference type="STRING" id="1440763.BJI69_14960"/>
<dbReference type="PATRIC" id="fig|1440763.5.peg.1294"/>